<keyword evidence="2 3" id="KW-0040">ANK repeat</keyword>
<feature type="repeat" description="ANK" evidence="3">
    <location>
        <begin position="204"/>
        <end position="236"/>
    </location>
</feature>
<dbReference type="SUPFAM" id="SSF48403">
    <property type="entry name" value="Ankyrin repeat"/>
    <property type="match status" value="1"/>
</dbReference>
<evidence type="ECO:0000256" key="4">
    <source>
        <dbReference type="SAM" id="MobiDB-lite"/>
    </source>
</evidence>
<dbReference type="STRING" id="133385.A0A2T9YHR4"/>
<dbReference type="PROSITE" id="PS50088">
    <property type="entry name" value="ANK_REPEAT"/>
    <property type="match status" value="4"/>
</dbReference>
<protein>
    <submittedName>
        <fullName evidence="5">Uncharacterized protein</fullName>
    </submittedName>
</protein>
<evidence type="ECO:0000313" key="6">
    <source>
        <dbReference type="Proteomes" id="UP000245383"/>
    </source>
</evidence>
<feature type="repeat" description="ANK" evidence="3">
    <location>
        <begin position="304"/>
        <end position="326"/>
    </location>
</feature>
<dbReference type="Proteomes" id="UP000245383">
    <property type="component" value="Unassembled WGS sequence"/>
</dbReference>
<dbReference type="InterPro" id="IPR002110">
    <property type="entry name" value="Ankyrin_rpt"/>
</dbReference>
<dbReference type="OrthoDB" id="660555at2759"/>
<dbReference type="PROSITE" id="PS50297">
    <property type="entry name" value="ANK_REP_REGION"/>
    <property type="match status" value="4"/>
</dbReference>
<feature type="region of interest" description="Disordered" evidence="4">
    <location>
        <begin position="597"/>
        <end position="618"/>
    </location>
</feature>
<evidence type="ECO:0000313" key="5">
    <source>
        <dbReference type="EMBL" id="PVU91871.1"/>
    </source>
</evidence>
<dbReference type="AlphaFoldDB" id="A0A2T9YHR4"/>
<comment type="caution">
    <text evidence="5">The sequence shown here is derived from an EMBL/GenBank/DDBJ whole genome shotgun (WGS) entry which is preliminary data.</text>
</comment>
<reference evidence="5 6" key="1">
    <citation type="journal article" date="2018" name="MBio">
        <title>Comparative Genomics Reveals the Core Gene Toolbox for the Fungus-Insect Symbiosis.</title>
        <authorList>
            <person name="Wang Y."/>
            <person name="Stata M."/>
            <person name="Wang W."/>
            <person name="Stajich J.E."/>
            <person name="White M.M."/>
            <person name="Moncalvo J.M."/>
        </authorList>
    </citation>
    <scope>NUCLEOTIDE SEQUENCE [LARGE SCALE GENOMIC DNA]</scope>
    <source>
        <strain evidence="5 6">SWE-8-4</strain>
    </source>
</reference>
<sequence length="849" mass="94244">METQFLFASTPNISNSNLFNTSTLDSNLDNTCDDILSSEELSKILSLSEIPDDIFLDSIPSFIAPITSNAIHPYYGDLYDRQDWSQFCKLKYTSVLQPSSLSKDFYNKTPSLHYSNSTISNIQLEHPNSSLSLPSNPSLTNSFSGSKIFIQNDVPADIIDPNNLYKRLLVSIETGATTVVNKLIGLSLKNPELSPLLYKPSGPNLTTPLMLAASKNHSDIVSFLFKAGVSLNAQDSEGETALSKASCAGHTTVAQTLLRYGADSSITDQDGWNPLHNASARGFFDIVKLFVQNNSNGIDVSNNQGYTALMNASSKGHFEIVEFLLSTNKAGIEKKNKFGENAYDIAATGLHFDVCRILETHSTQPVILYENERSKGVSRKFSQDTFLDGLPAVSNVLNLPFKLMNIFTISEHKNSDNILDPNLADDSENVLVPTDFSAYNLLPDTDPPRWCNQNWDPCTPDEVELPQNVYSKYFSESDAWFWLTGWTLEVIDSQNLAFSEASLLNNLFTDKDGWQYSTNDFNAPLSEWKSDSEIIVSDNIIPEISCVRRRRWDSNPTLNQTKDPKNTTQIPLQQNQDNWPNNTEPQLLSKQTRILPLNIDKNSPSQTGDKDNLQSSIENSNNCSTIKANNVNSGDLNLSEAIINPIASYINDKIDTTPIDPSLKSNSETNIVNSSNGDNTINQKNFINHDFTLKKDFLGDDVPNNVDKPDFEIKVTTLSNVQSANDNGLQDQPDSTFSNFTINHDEQNNTEFTNSVNEPHGTNDNISDLSFSKNDLLLKALPTDSLATTSLRSNSDFNLDITKKIHSTEQLKLSIKKFSTSISSVIANRQYMPEQAWLSDIEAAHCAVG</sequence>
<organism evidence="5 6">
    <name type="scientific">Smittium simulii</name>
    <dbReference type="NCBI Taxonomy" id="133385"/>
    <lineage>
        <taxon>Eukaryota</taxon>
        <taxon>Fungi</taxon>
        <taxon>Fungi incertae sedis</taxon>
        <taxon>Zoopagomycota</taxon>
        <taxon>Kickxellomycotina</taxon>
        <taxon>Harpellomycetes</taxon>
        <taxon>Harpellales</taxon>
        <taxon>Legeriomycetaceae</taxon>
        <taxon>Smittium</taxon>
    </lineage>
</organism>
<name>A0A2T9YHR4_9FUNG</name>
<evidence type="ECO:0000256" key="3">
    <source>
        <dbReference type="PROSITE-ProRule" id="PRU00023"/>
    </source>
</evidence>
<dbReference type="EMBL" id="MBFR01000182">
    <property type="protein sequence ID" value="PVU91871.1"/>
    <property type="molecule type" value="Genomic_DNA"/>
</dbReference>
<evidence type="ECO:0000256" key="2">
    <source>
        <dbReference type="ARBA" id="ARBA00023043"/>
    </source>
</evidence>
<proteinExistence type="predicted"/>
<dbReference type="PANTHER" id="PTHR24173">
    <property type="entry name" value="ANKYRIN REPEAT CONTAINING"/>
    <property type="match status" value="1"/>
</dbReference>
<feature type="region of interest" description="Disordered" evidence="4">
    <location>
        <begin position="554"/>
        <end position="584"/>
    </location>
</feature>
<accession>A0A2T9YHR4</accession>
<dbReference type="SMART" id="SM00248">
    <property type="entry name" value="ANK"/>
    <property type="match status" value="6"/>
</dbReference>
<keyword evidence="1" id="KW-0677">Repeat</keyword>
<dbReference type="InterPro" id="IPR036770">
    <property type="entry name" value="Ankyrin_rpt-contain_sf"/>
</dbReference>
<feature type="repeat" description="ANK" evidence="3">
    <location>
        <begin position="237"/>
        <end position="269"/>
    </location>
</feature>
<feature type="compositionally biased region" description="Polar residues" evidence="4">
    <location>
        <begin position="600"/>
        <end position="618"/>
    </location>
</feature>
<dbReference type="Gene3D" id="1.25.40.20">
    <property type="entry name" value="Ankyrin repeat-containing domain"/>
    <property type="match status" value="2"/>
</dbReference>
<dbReference type="Pfam" id="PF13857">
    <property type="entry name" value="Ank_5"/>
    <property type="match status" value="1"/>
</dbReference>
<evidence type="ECO:0000256" key="1">
    <source>
        <dbReference type="ARBA" id="ARBA00022737"/>
    </source>
</evidence>
<feature type="repeat" description="ANK" evidence="3">
    <location>
        <begin position="270"/>
        <end position="296"/>
    </location>
</feature>
<gene>
    <name evidence="5" type="ORF">BB561_004152</name>
</gene>
<dbReference type="Pfam" id="PF12796">
    <property type="entry name" value="Ank_2"/>
    <property type="match status" value="1"/>
</dbReference>
<dbReference type="PANTHER" id="PTHR24173:SF74">
    <property type="entry name" value="ANKYRIN REPEAT DOMAIN-CONTAINING PROTEIN 16"/>
    <property type="match status" value="1"/>
</dbReference>
<keyword evidence="6" id="KW-1185">Reference proteome</keyword>